<proteinExistence type="predicted"/>
<dbReference type="InterPro" id="IPR001119">
    <property type="entry name" value="SLH_dom"/>
</dbReference>
<comment type="caution">
    <text evidence="3">The sequence shown here is derived from an EMBL/GenBank/DDBJ whole genome shotgun (WGS) entry which is preliminary data.</text>
</comment>
<sequence>MTRTTTILGSLFIFMLLAITALPAMAQESITGGPRGLDLAPTLGRTNLNWGVTPSAYHVSAITCNPLFSATVYSWTSVGVVSRYCTSGSCTFECPVHLPTGALISGIELDACDTNASARVWANFAKIPWTGSGSVVVIAGSDTTNPYTGGCGAFQDFTPTVETVDNWDYTYWVEVGNTALDTSTVFSAVRVAYTLQVSPAPGSATFNDVPTSHIFFRFVEALADSGITGGCAPNLFCPDTAVTRGQMAKFLAVALGLNYDY</sequence>
<organism evidence="3 4">
    <name type="scientific">Candidatus Fischerbacteria bacterium RBG_13_37_8</name>
    <dbReference type="NCBI Taxonomy" id="1817863"/>
    <lineage>
        <taxon>Bacteria</taxon>
        <taxon>Candidatus Fischeribacteriota</taxon>
    </lineage>
</organism>
<evidence type="ECO:0000256" key="1">
    <source>
        <dbReference type="SAM" id="SignalP"/>
    </source>
</evidence>
<reference evidence="3 4" key="1">
    <citation type="journal article" date="2016" name="Nat. Commun.">
        <title>Thousands of microbial genomes shed light on interconnected biogeochemical processes in an aquifer system.</title>
        <authorList>
            <person name="Anantharaman K."/>
            <person name="Brown C.T."/>
            <person name="Hug L.A."/>
            <person name="Sharon I."/>
            <person name="Castelle C.J."/>
            <person name="Probst A.J."/>
            <person name="Thomas B.C."/>
            <person name="Singh A."/>
            <person name="Wilkins M.J."/>
            <person name="Karaoz U."/>
            <person name="Brodie E.L."/>
            <person name="Williams K.H."/>
            <person name="Hubbard S.S."/>
            <person name="Banfield J.F."/>
        </authorList>
    </citation>
    <scope>NUCLEOTIDE SEQUENCE [LARGE SCALE GENOMIC DNA]</scope>
</reference>
<dbReference type="Pfam" id="PF00395">
    <property type="entry name" value="SLH"/>
    <property type="match status" value="1"/>
</dbReference>
<dbReference type="Proteomes" id="UP000178943">
    <property type="component" value="Unassembled WGS sequence"/>
</dbReference>
<dbReference type="STRING" id="1817863.A2Y62_09075"/>
<feature type="domain" description="SLH" evidence="2">
    <location>
        <begin position="202"/>
        <end position="261"/>
    </location>
</feature>
<evidence type="ECO:0000313" key="3">
    <source>
        <dbReference type="EMBL" id="OGF67087.1"/>
    </source>
</evidence>
<protein>
    <recommendedName>
        <fullName evidence="2">SLH domain-containing protein</fullName>
    </recommendedName>
</protein>
<feature type="chain" id="PRO_5009522098" description="SLH domain-containing protein" evidence="1">
    <location>
        <begin position="27"/>
        <end position="261"/>
    </location>
</feature>
<dbReference type="AlphaFoldDB" id="A0A1F5VUZ0"/>
<accession>A0A1F5VUZ0</accession>
<gene>
    <name evidence="3" type="ORF">A2Y62_09075</name>
</gene>
<name>A0A1F5VUZ0_9BACT</name>
<keyword evidence="1" id="KW-0732">Signal</keyword>
<evidence type="ECO:0000259" key="2">
    <source>
        <dbReference type="PROSITE" id="PS51272"/>
    </source>
</evidence>
<feature type="signal peptide" evidence="1">
    <location>
        <begin position="1"/>
        <end position="26"/>
    </location>
</feature>
<evidence type="ECO:0000313" key="4">
    <source>
        <dbReference type="Proteomes" id="UP000178943"/>
    </source>
</evidence>
<dbReference type="EMBL" id="MFGW01000070">
    <property type="protein sequence ID" value="OGF67087.1"/>
    <property type="molecule type" value="Genomic_DNA"/>
</dbReference>
<dbReference type="PROSITE" id="PS51272">
    <property type="entry name" value="SLH"/>
    <property type="match status" value="1"/>
</dbReference>